<dbReference type="InterPro" id="IPR020605">
    <property type="entry name" value="Octanoyltransferase_CS"/>
</dbReference>
<feature type="binding site" evidence="6 9">
    <location>
        <begin position="133"/>
        <end position="135"/>
    </location>
    <ligand>
        <name>substrate</name>
    </ligand>
</feature>
<comment type="catalytic activity">
    <reaction evidence="6 7">
        <text>octanoyl-[ACP] + L-lysyl-[protein] = N(6)-octanoyl-L-lysyl-[protein] + holo-[ACP] + H(+)</text>
        <dbReference type="Rhea" id="RHEA:17665"/>
        <dbReference type="Rhea" id="RHEA-COMP:9636"/>
        <dbReference type="Rhea" id="RHEA-COMP:9685"/>
        <dbReference type="Rhea" id="RHEA-COMP:9752"/>
        <dbReference type="Rhea" id="RHEA-COMP:9928"/>
        <dbReference type="ChEBI" id="CHEBI:15378"/>
        <dbReference type="ChEBI" id="CHEBI:29969"/>
        <dbReference type="ChEBI" id="CHEBI:64479"/>
        <dbReference type="ChEBI" id="CHEBI:78463"/>
        <dbReference type="ChEBI" id="CHEBI:78809"/>
        <dbReference type="EC" id="2.3.1.181"/>
    </reaction>
</comment>
<proteinExistence type="inferred from homology"/>
<dbReference type="NCBIfam" id="TIGR00214">
    <property type="entry name" value="lipB"/>
    <property type="match status" value="1"/>
</dbReference>
<feature type="binding site" evidence="6 9">
    <location>
        <begin position="66"/>
        <end position="73"/>
    </location>
    <ligand>
        <name>substrate</name>
    </ligand>
</feature>
<dbReference type="EMBL" id="AAUX01000001">
    <property type="protein sequence ID" value="EAV46693.1"/>
    <property type="molecule type" value="Genomic_DNA"/>
</dbReference>
<dbReference type="Pfam" id="PF21948">
    <property type="entry name" value="LplA-B_cat"/>
    <property type="match status" value="1"/>
</dbReference>
<evidence type="ECO:0000256" key="3">
    <source>
        <dbReference type="ARBA" id="ARBA00022679"/>
    </source>
</evidence>
<feature type="domain" description="BPL/LPL catalytic" evidence="11">
    <location>
        <begin position="27"/>
        <end position="203"/>
    </location>
</feature>
<evidence type="ECO:0000259" key="11">
    <source>
        <dbReference type="PROSITE" id="PS51733"/>
    </source>
</evidence>
<keyword evidence="3 6" id="KW-0808">Transferase</keyword>
<feature type="binding site" evidence="6 9">
    <location>
        <begin position="146"/>
        <end position="148"/>
    </location>
    <ligand>
        <name>substrate</name>
    </ligand>
</feature>
<dbReference type="Proteomes" id="UP000054262">
    <property type="component" value="Unassembled WGS sequence"/>
</dbReference>
<dbReference type="CDD" id="cd16444">
    <property type="entry name" value="LipB"/>
    <property type="match status" value="1"/>
</dbReference>
<reference evidence="12 13" key="1">
    <citation type="submission" date="2006-11" db="EMBL/GenBank/DDBJ databases">
        <authorList>
            <person name="Giovannoni S."/>
            <person name="Vergin K."/>
            <person name="Ferriera S."/>
            <person name="Johnson J."/>
            <person name="Kravitz S."/>
            <person name="Beeson K."/>
            <person name="Sutton G."/>
            <person name="Rogers Y.-H."/>
            <person name="Friedman R."/>
            <person name="Frazier M."/>
            <person name="Venter J.C."/>
        </authorList>
    </citation>
    <scope>NUCLEOTIDE SEQUENCE [LARGE SCALE GENOMIC DNA]</scope>
    <source>
        <strain evidence="12 13">HTCC2181</strain>
    </source>
</reference>
<evidence type="ECO:0000256" key="4">
    <source>
        <dbReference type="ARBA" id="ARBA00023315"/>
    </source>
</evidence>
<evidence type="ECO:0000256" key="8">
    <source>
        <dbReference type="PIRSR" id="PIRSR016262-1"/>
    </source>
</evidence>
<dbReference type="HAMAP" id="MF_00013">
    <property type="entry name" value="LipB"/>
    <property type="match status" value="1"/>
</dbReference>
<dbReference type="PIRSF" id="PIRSF016262">
    <property type="entry name" value="LPLase"/>
    <property type="match status" value="1"/>
</dbReference>
<protein>
    <recommendedName>
        <fullName evidence="6 7">Octanoyltransferase</fullName>
        <ecNumber evidence="6 7">2.3.1.181</ecNumber>
    </recommendedName>
    <alternativeName>
        <fullName evidence="6">Lipoate-protein ligase B</fullName>
    </alternativeName>
    <alternativeName>
        <fullName evidence="6">Lipoyl/octanoyl transferase</fullName>
    </alternativeName>
    <alternativeName>
        <fullName evidence="6">Octanoyl-[acyl-carrier-protein]-protein N-octanoyltransferase</fullName>
    </alternativeName>
</protein>
<dbReference type="Gene3D" id="3.30.930.10">
    <property type="entry name" value="Bira Bifunctional Protein, Domain 2"/>
    <property type="match status" value="1"/>
</dbReference>
<gene>
    <name evidence="6" type="primary">lipB</name>
    <name evidence="12" type="ORF">MB2181_01430</name>
</gene>
<evidence type="ECO:0000256" key="10">
    <source>
        <dbReference type="PIRSR" id="PIRSR016262-3"/>
    </source>
</evidence>
<comment type="subcellular location">
    <subcellularLocation>
        <location evidence="6">Cytoplasm</location>
    </subcellularLocation>
</comment>
<dbReference type="InterPro" id="IPR045864">
    <property type="entry name" value="aa-tRNA-synth_II/BPL/LPL"/>
</dbReference>
<comment type="pathway">
    <text evidence="1 6 7">Protein modification; protein lipoylation via endogenous pathway; protein N(6)-(lipoyl)lysine from octanoyl-[acyl-carrier-protein]: step 1/2.</text>
</comment>
<comment type="miscellaneous">
    <text evidence="6">In the reaction, the free carboxyl group of octanoic acid is attached via an amide linkage to the epsilon-amino group of a specific lysine residue of lipoyl domains of lipoate-dependent enzymes.</text>
</comment>
<dbReference type="UniPathway" id="UPA00538">
    <property type="reaction ID" value="UER00592"/>
</dbReference>
<keyword evidence="12" id="KW-0436">Ligase</keyword>
<dbReference type="InterPro" id="IPR000544">
    <property type="entry name" value="Octanoyltransferase"/>
</dbReference>
<evidence type="ECO:0000313" key="13">
    <source>
        <dbReference type="Proteomes" id="UP000054262"/>
    </source>
</evidence>
<evidence type="ECO:0000256" key="1">
    <source>
        <dbReference type="ARBA" id="ARBA00004821"/>
    </source>
</evidence>
<evidence type="ECO:0000256" key="2">
    <source>
        <dbReference type="ARBA" id="ARBA00022490"/>
    </source>
</evidence>
<evidence type="ECO:0000256" key="9">
    <source>
        <dbReference type="PIRSR" id="PIRSR016262-2"/>
    </source>
</evidence>
<dbReference type="EC" id="2.3.1.181" evidence="6 7"/>
<dbReference type="PANTHER" id="PTHR10993">
    <property type="entry name" value="OCTANOYLTRANSFERASE"/>
    <property type="match status" value="1"/>
</dbReference>
<dbReference type="AlphaFoldDB" id="A0P583"/>
<dbReference type="OrthoDB" id="9787061at2"/>
<evidence type="ECO:0000256" key="7">
    <source>
        <dbReference type="PIRNR" id="PIRNR016262"/>
    </source>
</evidence>
<keyword evidence="4 6" id="KW-0012">Acyltransferase</keyword>
<feature type="site" description="Lowers pKa of active site Cys" evidence="6 10">
    <location>
        <position position="130"/>
    </location>
</feature>
<keyword evidence="2 6" id="KW-0963">Cytoplasm</keyword>
<feature type="active site" description="Acyl-thioester intermediate" evidence="6 8">
    <location>
        <position position="164"/>
    </location>
</feature>
<dbReference type="PROSITE" id="PS51733">
    <property type="entry name" value="BPL_LPL_CATALYTIC"/>
    <property type="match status" value="1"/>
</dbReference>
<dbReference type="PROSITE" id="PS01313">
    <property type="entry name" value="LIPB"/>
    <property type="match status" value="1"/>
</dbReference>
<comment type="caution">
    <text evidence="12">The sequence shown here is derived from an EMBL/GenBank/DDBJ whole genome shotgun (WGS) entry which is preliminary data.</text>
</comment>
<dbReference type="SUPFAM" id="SSF55681">
    <property type="entry name" value="Class II aaRS and biotin synthetases"/>
    <property type="match status" value="1"/>
</dbReference>
<organism evidence="12 13">
    <name type="scientific">Methylophilales bacterium HTCC2181</name>
    <dbReference type="NCBI Taxonomy" id="383631"/>
    <lineage>
        <taxon>Bacteria</taxon>
        <taxon>Pseudomonadati</taxon>
        <taxon>Pseudomonadota</taxon>
        <taxon>Betaproteobacteria</taxon>
        <taxon>Nitrosomonadales</taxon>
        <taxon>OM43 clade</taxon>
    </lineage>
</organism>
<evidence type="ECO:0000256" key="6">
    <source>
        <dbReference type="HAMAP-Rule" id="MF_00013"/>
    </source>
</evidence>
<comment type="function">
    <text evidence="5 6 7">Catalyzes the transfer of endogenously produced octanoic acid from octanoyl-acyl-carrier-protein onto the lipoyl domains of lipoate-dependent enzymes. Lipoyl-ACP can also act as a substrate although octanoyl-ACP is likely to be the physiological substrate.</text>
</comment>
<name>A0P583_9PROT</name>
<keyword evidence="13" id="KW-1185">Reference proteome</keyword>
<dbReference type="GO" id="GO:0016874">
    <property type="term" value="F:ligase activity"/>
    <property type="evidence" value="ECO:0007669"/>
    <property type="project" value="UniProtKB-KW"/>
</dbReference>
<accession>A0P583</accession>
<dbReference type="InterPro" id="IPR004143">
    <property type="entry name" value="BPL_LPL_catalytic"/>
</dbReference>
<dbReference type="GO" id="GO:0009249">
    <property type="term" value="P:protein lipoylation"/>
    <property type="evidence" value="ECO:0007669"/>
    <property type="project" value="InterPro"/>
</dbReference>
<sequence length="203" mass="23118">MGIKVKNLGLTHYEDVWLAMKDFVVSNPEHSEIWITEHHPIYTIGLNKKGLTLPIDTSINHIFVDRGGKITYHGPGQIIIYPIINLTKYKITIKEFVSLLENSIMQFLAKLNVSSCTKKDAPGVYIGECKIASIGLRLKKHFTYHGLSMNINMDLDPFSSIDPCGFKNLTMTQLSSFNNDYTKEQCAQGIIELFQHNLQKYHE</sequence>
<dbReference type="FunFam" id="3.30.930.10:FF:000020">
    <property type="entry name" value="Octanoyltransferase"/>
    <property type="match status" value="1"/>
</dbReference>
<dbReference type="GO" id="GO:0005737">
    <property type="term" value="C:cytoplasm"/>
    <property type="evidence" value="ECO:0007669"/>
    <property type="project" value="UniProtKB-SubCell"/>
</dbReference>
<evidence type="ECO:0000313" key="12">
    <source>
        <dbReference type="EMBL" id="EAV46693.1"/>
    </source>
</evidence>
<dbReference type="GO" id="GO:0033819">
    <property type="term" value="F:lipoyl(octanoyl) transferase activity"/>
    <property type="evidence" value="ECO:0007669"/>
    <property type="project" value="UniProtKB-EC"/>
</dbReference>
<comment type="similarity">
    <text evidence="6 7">Belongs to the LipB family.</text>
</comment>
<dbReference type="PANTHER" id="PTHR10993:SF7">
    <property type="entry name" value="LIPOYLTRANSFERASE 2, MITOCHONDRIAL-RELATED"/>
    <property type="match status" value="1"/>
</dbReference>
<evidence type="ECO:0000256" key="5">
    <source>
        <dbReference type="ARBA" id="ARBA00024732"/>
    </source>
</evidence>